<sequence>MRSYKQRQTQVKNEIHNLLQRANIKLTSYLSDIFSKTGQALLKLFINGETINVESVIPCIQKRVKASPEELVEAMEEKLSLEDRFLLDQSLEEYQMYQELIEKLTDEIQHYIEKEFP</sequence>
<gene>
    <name evidence="2" type="ORF">HMPREF9971_2000</name>
</gene>
<dbReference type="EMBL" id="AJMV01000008">
    <property type="protein sequence ID" value="EIG29089.1"/>
    <property type="molecule type" value="Genomic_DNA"/>
</dbReference>
<feature type="coiled-coil region" evidence="1">
    <location>
        <begin position="87"/>
        <end position="114"/>
    </location>
</feature>
<dbReference type="AlphaFoldDB" id="I2NTC8"/>
<reference evidence="2 3" key="1">
    <citation type="submission" date="2012-04" db="EMBL/GenBank/DDBJ databases">
        <authorList>
            <person name="Harkins D.M."/>
            <person name="Madupu R."/>
            <person name="Durkin A.S."/>
            <person name="Torralba M."/>
            <person name="Methe B."/>
            <person name="Sutton G.G."/>
            <person name="Nelson K.E."/>
        </authorList>
    </citation>
    <scope>NUCLEOTIDE SEQUENCE [LARGE SCALE GENOMIC DNA]</scope>
    <source>
        <strain evidence="2 3">F0449</strain>
    </source>
</reference>
<name>I2NTC8_STRPA</name>
<dbReference type="RefSeq" id="WP_003014270.1">
    <property type="nucleotide sequence ID" value="NZ_AJMV01000008.1"/>
</dbReference>
<dbReference type="PATRIC" id="fig|1095733.3.peg.66"/>
<proteinExistence type="predicted"/>
<evidence type="ECO:0000313" key="2">
    <source>
        <dbReference type="EMBL" id="EIG29089.1"/>
    </source>
</evidence>
<protein>
    <submittedName>
        <fullName evidence="2">Uncharacterized protein</fullName>
    </submittedName>
</protein>
<accession>I2NTC8</accession>
<evidence type="ECO:0000313" key="3">
    <source>
        <dbReference type="Proteomes" id="UP000003357"/>
    </source>
</evidence>
<keyword evidence="1" id="KW-0175">Coiled coil</keyword>
<dbReference type="Proteomes" id="UP000003357">
    <property type="component" value="Unassembled WGS sequence"/>
</dbReference>
<comment type="caution">
    <text evidence="2">The sequence shown here is derived from an EMBL/GenBank/DDBJ whole genome shotgun (WGS) entry which is preliminary data.</text>
</comment>
<organism evidence="2 3">
    <name type="scientific">Streptococcus parasanguinis F0449</name>
    <dbReference type="NCBI Taxonomy" id="1095733"/>
    <lineage>
        <taxon>Bacteria</taxon>
        <taxon>Bacillati</taxon>
        <taxon>Bacillota</taxon>
        <taxon>Bacilli</taxon>
        <taxon>Lactobacillales</taxon>
        <taxon>Streptococcaceae</taxon>
        <taxon>Streptococcus</taxon>
    </lineage>
</organism>
<evidence type="ECO:0000256" key="1">
    <source>
        <dbReference type="SAM" id="Coils"/>
    </source>
</evidence>